<feature type="domain" description="Manganese/iron superoxide dismutase C-terminal" evidence="6">
    <location>
        <begin position="88"/>
        <end position="180"/>
    </location>
</feature>
<dbReference type="SUPFAM" id="SSF54719">
    <property type="entry name" value="Fe,Mn superoxide dismutase (SOD), C-terminal domain"/>
    <property type="match status" value="1"/>
</dbReference>
<dbReference type="EMBL" id="LR797503">
    <property type="protein sequence ID" value="CAB4220670.1"/>
    <property type="molecule type" value="Genomic_DNA"/>
</dbReference>
<dbReference type="GO" id="GO:0046872">
    <property type="term" value="F:metal ion binding"/>
    <property type="evidence" value="ECO:0007669"/>
    <property type="project" value="UniProtKB-KW"/>
</dbReference>
<evidence type="ECO:0000256" key="2">
    <source>
        <dbReference type="ARBA" id="ARBA00012682"/>
    </source>
</evidence>
<keyword evidence="4" id="KW-0560">Oxidoreductase</keyword>
<dbReference type="EC" id="1.15.1.1" evidence="2"/>
<dbReference type="InterPro" id="IPR001189">
    <property type="entry name" value="Mn/Fe_SOD"/>
</dbReference>
<evidence type="ECO:0000256" key="5">
    <source>
        <dbReference type="PIRSR" id="PIRSR000349-1"/>
    </source>
</evidence>
<organism evidence="7">
    <name type="scientific">uncultured Caudovirales phage</name>
    <dbReference type="NCBI Taxonomy" id="2100421"/>
    <lineage>
        <taxon>Viruses</taxon>
        <taxon>Duplodnaviria</taxon>
        <taxon>Heunggongvirae</taxon>
        <taxon>Uroviricota</taxon>
        <taxon>Caudoviricetes</taxon>
        <taxon>Peduoviridae</taxon>
        <taxon>Maltschvirus</taxon>
        <taxon>Maltschvirus maltsch</taxon>
    </lineage>
</organism>
<reference evidence="7" key="1">
    <citation type="submission" date="2020-05" db="EMBL/GenBank/DDBJ databases">
        <authorList>
            <person name="Chiriac C."/>
            <person name="Salcher M."/>
            <person name="Ghai R."/>
            <person name="Kavagutti S V."/>
        </authorList>
    </citation>
    <scope>NUCLEOTIDE SEQUENCE</scope>
</reference>
<feature type="binding site" evidence="5">
    <location>
        <position position="147"/>
    </location>
    <ligand>
        <name>Mn(2+)</name>
        <dbReference type="ChEBI" id="CHEBI:29035"/>
    </ligand>
</feature>
<evidence type="ECO:0000256" key="3">
    <source>
        <dbReference type="ARBA" id="ARBA00022723"/>
    </source>
</evidence>
<keyword evidence="3 5" id="KW-0479">Metal-binding</keyword>
<name>A0A6J5SZG4_9CAUD</name>
<feature type="binding site" evidence="5">
    <location>
        <position position="71"/>
    </location>
    <ligand>
        <name>Mn(2+)</name>
        <dbReference type="ChEBI" id="CHEBI:29035"/>
    </ligand>
</feature>
<dbReference type="GO" id="GO:0004784">
    <property type="term" value="F:superoxide dismutase activity"/>
    <property type="evidence" value="ECO:0007669"/>
    <property type="project" value="UniProtKB-EC"/>
</dbReference>
<proteinExistence type="inferred from homology"/>
<feature type="binding site" evidence="5">
    <location>
        <position position="151"/>
    </location>
    <ligand>
        <name>Mn(2+)</name>
        <dbReference type="ChEBI" id="CHEBI:29035"/>
    </ligand>
</feature>
<evidence type="ECO:0000256" key="4">
    <source>
        <dbReference type="ARBA" id="ARBA00023002"/>
    </source>
</evidence>
<evidence type="ECO:0000256" key="1">
    <source>
        <dbReference type="ARBA" id="ARBA00008714"/>
    </source>
</evidence>
<evidence type="ECO:0000313" key="7">
    <source>
        <dbReference type="EMBL" id="CAB4220670.1"/>
    </source>
</evidence>
<comment type="similarity">
    <text evidence="1">Belongs to the iron/manganese superoxide dismutase family.</text>
</comment>
<dbReference type="PIRSF" id="PIRSF000349">
    <property type="entry name" value="SODismutase"/>
    <property type="match status" value="1"/>
</dbReference>
<evidence type="ECO:0000259" key="6">
    <source>
        <dbReference type="Pfam" id="PF02777"/>
    </source>
</evidence>
<accession>A0A6J5SZG4</accession>
<dbReference type="PANTHER" id="PTHR11404">
    <property type="entry name" value="SUPEROXIDE DISMUTASE 2"/>
    <property type="match status" value="1"/>
</dbReference>
<dbReference type="InterPro" id="IPR036314">
    <property type="entry name" value="SOD_C_sf"/>
</dbReference>
<dbReference type="SUPFAM" id="SSF46609">
    <property type="entry name" value="Fe,Mn superoxide dismutase (SOD), N-terminal domain"/>
    <property type="match status" value="1"/>
</dbReference>
<protein>
    <recommendedName>
        <fullName evidence="2">superoxide dismutase</fullName>
        <ecNumber evidence="2">1.15.1.1</ecNumber>
    </recommendedName>
</protein>
<dbReference type="InterPro" id="IPR050265">
    <property type="entry name" value="Fe/Mn_Superoxide_Dismutase"/>
</dbReference>
<dbReference type="Pfam" id="PF02777">
    <property type="entry name" value="Sod_Fe_C"/>
    <property type="match status" value="1"/>
</dbReference>
<gene>
    <name evidence="7" type="ORF">UFOVP1636_22</name>
</gene>
<dbReference type="InterPro" id="IPR019832">
    <property type="entry name" value="Mn/Fe_SOD_C"/>
</dbReference>
<sequence length="181" mass="21050">MDIRNAIDLIESRGKKTLELARLPYAKTALYPVLTERSLDHHYSELAKGYVDRFNAGEGDPAFNEAGAYLHNLYFPQFISPRTPNRPYGSVANLINKKYGDYTSFKEEFIKKAMAIQGSGWIYMSRSGEIKTIKNHAIRTDIVLLIDWWEHAWVDDYGTKKAKYIKDIWRIINWDTVNNRL</sequence>
<dbReference type="PANTHER" id="PTHR11404:SF6">
    <property type="entry name" value="SUPEROXIDE DISMUTASE [MN], MITOCHONDRIAL"/>
    <property type="match status" value="1"/>
</dbReference>
<dbReference type="Gene3D" id="3.55.40.20">
    <property type="entry name" value="Iron/manganese superoxide dismutase, C-terminal domain"/>
    <property type="match status" value="1"/>
</dbReference>
<dbReference type="InterPro" id="IPR036324">
    <property type="entry name" value="Mn/Fe_SOD_N_sf"/>
</dbReference>
<feature type="binding site" evidence="5">
    <location>
        <position position="42"/>
    </location>
    <ligand>
        <name>Mn(2+)</name>
        <dbReference type="ChEBI" id="CHEBI:29035"/>
    </ligand>
</feature>